<proteinExistence type="predicted"/>
<accession>A0A0E9QI83</accession>
<name>A0A0E9QI83_ANGAN</name>
<dbReference type="EMBL" id="GBXM01092517">
    <property type="protein sequence ID" value="JAH16060.1"/>
    <property type="molecule type" value="Transcribed_RNA"/>
</dbReference>
<organism evidence="2">
    <name type="scientific">Anguilla anguilla</name>
    <name type="common">European freshwater eel</name>
    <name type="synonym">Muraena anguilla</name>
    <dbReference type="NCBI Taxonomy" id="7936"/>
    <lineage>
        <taxon>Eukaryota</taxon>
        <taxon>Metazoa</taxon>
        <taxon>Chordata</taxon>
        <taxon>Craniata</taxon>
        <taxon>Vertebrata</taxon>
        <taxon>Euteleostomi</taxon>
        <taxon>Actinopterygii</taxon>
        <taxon>Neopterygii</taxon>
        <taxon>Teleostei</taxon>
        <taxon>Anguilliformes</taxon>
        <taxon>Anguillidae</taxon>
        <taxon>Anguilla</taxon>
    </lineage>
</organism>
<evidence type="ECO:0000256" key="1">
    <source>
        <dbReference type="SAM" id="Phobius"/>
    </source>
</evidence>
<sequence>MRCWMSNSVCLHIKGIITFTIVMISIVNVYYCH</sequence>
<evidence type="ECO:0000313" key="2">
    <source>
        <dbReference type="EMBL" id="JAH16060.1"/>
    </source>
</evidence>
<keyword evidence="1" id="KW-0812">Transmembrane</keyword>
<keyword evidence="1" id="KW-1133">Transmembrane helix</keyword>
<keyword evidence="1" id="KW-0472">Membrane</keyword>
<dbReference type="AlphaFoldDB" id="A0A0E9QI83"/>
<protein>
    <submittedName>
        <fullName evidence="2">Uncharacterized protein</fullName>
    </submittedName>
</protein>
<reference evidence="2" key="1">
    <citation type="submission" date="2014-11" db="EMBL/GenBank/DDBJ databases">
        <authorList>
            <person name="Amaro Gonzalez C."/>
        </authorList>
    </citation>
    <scope>NUCLEOTIDE SEQUENCE</scope>
</reference>
<reference evidence="2" key="2">
    <citation type="journal article" date="2015" name="Fish Shellfish Immunol.">
        <title>Early steps in the European eel (Anguilla anguilla)-Vibrio vulnificus interaction in the gills: Role of the RtxA13 toxin.</title>
        <authorList>
            <person name="Callol A."/>
            <person name="Pajuelo D."/>
            <person name="Ebbesson L."/>
            <person name="Teles M."/>
            <person name="MacKenzie S."/>
            <person name="Amaro C."/>
        </authorList>
    </citation>
    <scope>NUCLEOTIDE SEQUENCE</scope>
</reference>
<feature type="transmembrane region" description="Helical" evidence="1">
    <location>
        <begin position="12"/>
        <end position="31"/>
    </location>
</feature>